<feature type="compositionally biased region" description="Acidic residues" evidence="1">
    <location>
        <begin position="36"/>
        <end position="77"/>
    </location>
</feature>
<dbReference type="RefSeq" id="WP_088076802.1">
    <property type="nucleotide sequence ID" value="NZ_JAHQCR010000080.1"/>
</dbReference>
<proteinExistence type="predicted"/>
<comment type="caution">
    <text evidence="3">The sequence shown here is derived from an EMBL/GenBank/DDBJ whole genome shotgun (WGS) entry which is preliminary data.</text>
</comment>
<evidence type="ECO:0000256" key="1">
    <source>
        <dbReference type="SAM" id="MobiDB-lite"/>
    </source>
</evidence>
<protein>
    <submittedName>
        <fullName evidence="3">Uncharacterized protein</fullName>
    </submittedName>
</protein>
<sequence>MKKALLVVFTLLMFGMMAACSDDDEEAMDNNATEENGTEDVVEDGEEVDENGADEQSEEDIANEAEEASNEETDEGNVSDSQEAASDEAHEMLLQSSEAMDNLTSYKLEMEIKENDANAEPIDSLMVMQMAFSDDVFTMYVNVSSNYEDEQAEFYLASDAMYVKEDVWYEMPRSGDEHAYTTWTDTGLREVGDFTEFSDQFDIIDNGDHYLLRLEADDYDSFWLDDLRHFGAGQMSDDVKIEGLYELRIQKESLYMLGYNMVIKAETSEGELLMDYEATLTMSDFNEYDEITPPDEVVNEAVSFGQ</sequence>
<dbReference type="InterPro" id="IPR046720">
    <property type="entry name" value="DUF6612"/>
</dbReference>
<gene>
    <name evidence="3" type="ORF">KS407_19100</name>
</gene>
<accession>A0ABS6JYG5</accession>
<feature type="signal peptide" evidence="2">
    <location>
        <begin position="1"/>
        <end position="18"/>
    </location>
</feature>
<dbReference type="Pfam" id="PF20316">
    <property type="entry name" value="DUF6612"/>
    <property type="match status" value="1"/>
</dbReference>
<reference evidence="3 4" key="1">
    <citation type="submission" date="2021-06" db="EMBL/GenBank/DDBJ databases">
        <title>Bacillus sp. RD4P76, an endophyte from a halophyte.</title>
        <authorList>
            <person name="Sun J.-Q."/>
        </authorList>
    </citation>
    <scope>NUCLEOTIDE SEQUENCE [LARGE SCALE GENOMIC DNA]</scope>
    <source>
        <strain evidence="3 4">JCM 17098</strain>
    </source>
</reference>
<evidence type="ECO:0000256" key="2">
    <source>
        <dbReference type="SAM" id="SignalP"/>
    </source>
</evidence>
<name>A0ABS6JYG5_9BACI</name>
<feature type="region of interest" description="Disordered" evidence="1">
    <location>
        <begin position="25"/>
        <end position="89"/>
    </location>
</feature>
<dbReference type="EMBL" id="JAHQCR010000080">
    <property type="protein sequence ID" value="MBU9723528.1"/>
    <property type="molecule type" value="Genomic_DNA"/>
</dbReference>
<evidence type="ECO:0000313" key="3">
    <source>
        <dbReference type="EMBL" id="MBU9723528.1"/>
    </source>
</evidence>
<keyword evidence="4" id="KW-1185">Reference proteome</keyword>
<evidence type="ECO:0000313" key="4">
    <source>
        <dbReference type="Proteomes" id="UP000790580"/>
    </source>
</evidence>
<dbReference type="Proteomes" id="UP000790580">
    <property type="component" value="Unassembled WGS sequence"/>
</dbReference>
<organism evidence="3 4">
    <name type="scientific">Evansella alkalicola</name>
    <dbReference type="NCBI Taxonomy" id="745819"/>
    <lineage>
        <taxon>Bacteria</taxon>
        <taxon>Bacillati</taxon>
        <taxon>Bacillota</taxon>
        <taxon>Bacilli</taxon>
        <taxon>Bacillales</taxon>
        <taxon>Bacillaceae</taxon>
        <taxon>Evansella</taxon>
    </lineage>
</organism>
<dbReference type="PROSITE" id="PS51257">
    <property type="entry name" value="PROKAR_LIPOPROTEIN"/>
    <property type="match status" value="1"/>
</dbReference>
<dbReference type="Gene3D" id="2.50.20.20">
    <property type="match status" value="1"/>
</dbReference>
<keyword evidence="2" id="KW-0732">Signal</keyword>
<feature type="chain" id="PRO_5045681466" evidence="2">
    <location>
        <begin position="19"/>
        <end position="306"/>
    </location>
</feature>